<proteinExistence type="inferred from homology"/>
<name>A0A023D664_ACIMT</name>
<comment type="subcellular location">
    <subcellularLocation>
        <location evidence="1 8">Cell membrane</location>
        <topology evidence="1 8">Multi-pass membrane protein</topology>
    </subcellularLocation>
</comment>
<comment type="similarity">
    <text evidence="2 8">Belongs to the 4-toluene sulfonate uptake permease (TSUP) (TC 2.A.102) family.</text>
</comment>
<dbReference type="PANTHER" id="PTHR30269">
    <property type="entry name" value="TRANSMEMBRANE PROTEIN YFCA"/>
    <property type="match status" value="1"/>
</dbReference>
<keyword evidence="10" id="KW-1185">Reference proteome</keyword>
<sequence length="342" mass="36724">MMFGFIALFAIASAAFALSAVSGGGAGLIVMPVLGVLLAADHVPAALSIGTALSSVSRIALFFKAIRWPVVLRFVPLALPAAWGGIVLLKQIQPAYLDFLLGLFLLGNLPLVLRRPKKDGTTRDAGGMTWLPVVGALAGFISGFTGAVGLLFNGFYHRLGLRKEEIVATRAANDILLHLVKVALYAVYGLIDQATLTAGITVAIAALVSSAAMKMWLHHIPDHMFRQIGHGAAVVAGIAMMVLAGRQISVQNHMAVHYARSTDEAELALDWRRHRLSVELENPAELEIRHYSKGQDVVGNGLSRTRPSAGPILHVSLTRGVYVTRVSHNRHRMTKDADVNML</sequence>
<feature type="transmembrane region" description="Helical" evidence="8">
    <location>
        <begin position="95"/>
        <end position="113"/>
    </location>
</feature>
<evidence type="ECO:0000256" key="2">
    <source>
        <dbReference type="ARBA" id="ARBA00009142"/>
    </source>
</evidence>
<evidence type="ECO:0000256" key="5">
    <source>
        <dbReference type="ARBA" id="ARBA00022692"/>
    </source>
</evidence>
<evidence type="ECO:0000256" key="7">
    <source>
        <dbReference type="ARBA" id="ARBA00023136"/>
    </source>
</evidence>
<dbReference type="RefSeq" id="WP_239641668.1">
    <property type="nucleotide sequence ID" value="NZ_BAND01000059.1"/>
</dbReference>
<feature type="transmembrane region" description="Helical" evidence="8">
    <location>
        <begin position="175"/>
        <end position="191"/>
    </location>
</feature>
<organism evidence="9 10">
    <name type="scientific">Acidomonas methanolica NBRC 104435</name>
    <dbReference type="NCBI Taxonomy" id="1231351"/>
    <lineage>
        <taxon>Bacteria</taxon>
        <taxon>Pseudomonadati</taxon>
        <taxon>Pseudomonadota</taxon>
        <taxon>Alphaproteobacteria</taxon>
        <taxon>Acetobacterales</taxon>
        <taxon>Acetobacteraceae</taxon>
        <taxon>Acidomonas</taxon>
    </lineage>
</organism>
<reference evidence="9 10" key="2">
    <citation type="journal article" date="2014" name="FEMS Microbiol. Lett.">
        <title>Draft genomic DNA sequence of the facultatively methylotrophic bacterium Acidomonas methanolica type strain MB58.</title>
        <authorList>
            <person name="Higashiura N."/>
            <person name="Hadano H."/>
            <person name="Hirakawa H."/>
            <person name="Matsutani M."/>
            <person name="Takabe S."/>
            <person name="Matsushita K."/>
            <person name="Azuma Y."/>
        </authorList>
    </citation>
    <scope>NUCLEOTIDE SEQUENCE [LARGE SCALE GENOMIC DNA]</scope>
    <source>
        <strain evidence="9 10">MB58</strain>
    </source>
</reference>
<comment type="caution">
    <text evidence="9">The sequence shown here is derived from an EMBL/GenBank/DDBJ whole genome shotgun (WGS) entry which is preliminary data.</text>
</comment>
<evidence type="ECO:0000256" key="1">
    <source>
        <dbReference type="ARBA" id="ARBA00004651"/>
    </source>
</evidence>
<dbReference type="AlphaFoldDB" id="A0A023D664"/>
<evidence type="ECO:0000313" key="10">
    <source>
        <dbReference type="Proteomes" id="UP000019760"/>
    </source>
</evidence>
<gene>
    <name evidence="9" type="ORF">Amme_059_010</name>
</gene>
<dbReference type="EMBL" id="BAND01000059">
    <property type="protein sequence ID" value="GAJ29291.1"/>
    <property type="molecule type" value="Genomic_DNA"/>
</dbReference>
<dbReference type="Pfam" id="PF01925">
    <property type="entry name" value="TauE"/>
    <property type="match status" value="1"/>
</dbReference>
<accession>A0A023D664</accession>
<feature type="transmembrane region" description="Helical" evidence="8">
    <location>
        <begin position="43"/>
        <end position="63"/>
    </location>
</feature>
<feature type="transmembrane region" description="Helical" evidence="8">
    <location>
        <begin position="228"/>
        <end position="245"/>
    </location>
</feature>
<keyword evidence="7 8" id="KW-0472">Membrane</keyword>
<dbReference type="Proteomes" id="UP000019760">
    <property type="component" value="Unassembled WGS sequence"/>
</dbReference>
<evidence type="ECO:0000256" key="6">
    <source>
        <dbReference type="ARBA" id="ARBA00022989"/>
    </source>
</evidence>
<evidence type="ECO:0000256" key="3">
    <source>
        <dbReference type="ARBA" id="ARBA00022448"/>
    </source>
</evidence>
<dbReference type="InterPro" id="IPR052017">
    <property type="entry name" value="TSUP"/>
</dbReference>
<dbReference type="GO" id="GO:0005886">
    <property type="term" value="C:plasma membrane"/>
    <property type="evidence" value="ECO:0007669"/>
    <property type="project" value="UniProtKB-SubCell"/>
</dbReference>
<dbReference type="PANTHER" id="PTHR30269:SF38">
    <property type="entry name" value="SULFITE EXPORTER TAUE_SAFE"/>
    <property type="match status" value="1"/>
</dbReference>
<evidence type="ECO:0000256" key="4">
    <source>
        <dbReference type="ARBA" id="ARBA00022475"/>
    </source>
</evidence>
<evidence type="ECO:0000313" key="9">
    <source>
        <dbReference type="EMBL" id="GAJ29291.1"/>
    </source>
</evidence>
<feature type="transmembrane region" description="Helical" evidence="8">
    <location>
        <begin position="133"/>
        <end position="155"/>
    </location>
</feature>
<keyword evidence="6 8" id="KW-1133">Transmembrane helix</keyword>
<dbReference type="InterPro" id="IPR002781">
    <property type="entry name" value="TM_pro_TauE-like"/>
</dbReference>
<keyword evidence="3" id="KW-0813">Transport</keyword>
<feature type="transmembrane region" description="Helical" evidence="8">
    <location>
        <begin position="70"/>
        <end position="89"/>
    </location>
</feature>
<keyword evidence="4 8" id="KW-1003">Cell membrane</keyword>
<protein>
    <recommendedName>
        <fullName evidence="8">Probable membrane transporter protein</fullName>
    </recommendedName>
</protein>
<keyword evidence="5 8" id="KW-0812">Transmembrane</keyword>
<reference evidence="10" key="1">
    <citation type="journal article" date="2014" name="FEMS Microbiol. Lett.">
        <title>Draft Genomic DNA Sequence of the Facultatively Methylotrophic Bacterium Acidomonas methanolica type strain MB58.</title>
        <authorList>
            <person name="Higashiura N."/>
            <person name="Hadano H."/>
            <person name="Hirakawa H."/>
            <person name="Matsutani M."/>
            <person name="Takabe S."/>
            <person name="Matsushita K."/>
            <person name="Azuma Y."/>
        </authorList>
    </citation>
    <scope>NUCLEOTIDE SEQUENCE [LARGE SCALE GENOMIC DNA]</scope>
    <source>
        <strain evidence="10">MB58</strain>
    </source>
</reference>
<evidence type="ECO:0000256" key="8">
    <source>
        <dbReference type="RuleBase" id="RU363041"/>
    </source>
</evidence>
<feature type="transmembrane region" description="Helical" evidence="8">
    <location>
        <begin position="198"/>
        <end position="216"/>
    </location>
</feature>